<dbReference type="OrthoDB" id="2595244at2759"/>
<gene>
    <name evidence="1" type="ORF">O181_054750</name>
</gene>
<sequence length="81" mass="9281">MKEKSIGLLYKYKNAFATEKEPLGAIIGHELYIIIDIGKPYPPLLRRPAYAANQRAREAPEVHIKELMDPGFEGTWDIINR</sequence>
<evidence type="ECO:0000313" key="1">
    <source>
        <dbReference type="EMBL" id="MBW0515035.1"/>
    </source>
</evidence>
<evidence type="ECO:0000313" key="2">
    <source>
        <dbReference type="Proteomes" id="UP000765509"/>
    </source>
</evidence>
<name>A0A9Q3HUM5_9BASI</name>
<accession>A0A9Q3HUM5</accession>
<reference evidence="1" key="1">
    <citation type="submission" date="2021-03" db="EMBL/GenBank/DDBJ databases">
        <title>Draft genome sequence of rust myrtle Austropuccinia psidii MF-1, a brazilian biotype.</title>
        <authorList>
            <person name="Quecine M.C."/>
            <person name="Pachon D.M.R."/>
            <person name="Bonatelli M.L."/>
            <person name="Correr F.H."/>
            <person name="Franceschini L.M."/>
            <person name="Leite T.F."/>
            <person name="Margarido G.R.A."/>
            <person name="Almeida C.A."/>
            <person name="Ferrarezi J.A."/>
            <person name="Labate C.A."/>
        </authorList>
    </citation>
    <scope>NUCLEOTIDE SEQUENCE</scope>
    <source>
        <strain evidence="1">MF-1</strain>
    </source>
</reference>
<proteinExistence type="predicted"/>
<keyword evidence="2" id="KW-1185">Reference proteome</keyword>
<protein>
    <submittedName>
        <fullName evidence="1">Uncharacterized protein</fullName>
    </submittedName>
</protein>
<dbReference type="EMBL" id="AVOT02024401">
    <property type="protein sequence ID" value="MBW0515035.1"/>
    <property type="molecule type" value="Genomic_DNA"/>
</dbReference>
<dbReference type="AlphaFoldDB" id="A0A9Q3HUM5"/>
<dbReference type="Proteomes" id="UP000765509">
    <property type="component" value="Unassembled WGS sequence"/>
</dbReference>
<organism evidence="1 2">
    <name type="scientific">Austropuccinia psidii MF-1</name>
    <dbReference type="NCBI Taxonomy" id="1389203"/>
    <lineage>
        <taxon>Eukaryota</taxon>
        <taxon>Fungi</taxon>
        <taxon>Dikarya</taxon>
        <taxon>Basidiomycota</taxon>
        <taxon>Pucciniomycotina</taxon>
        <taxon>Pucciniomycetes</taxon>
        <taxon>Pucciniales</taxon>
        <taxon>Sphaerophragmiaceae</taxon>
        <taxon>Austropuccinia</taxon>
    </lineage>
</organism>
<comment type="caution">
    <text evidence="1">The sequence shown here is derived from an EMBL/GenBank/DDBJ whole genome shotgun (WGS) entry which is preliminary data.</text>
</comment>